<dbReference type="EC" id="1.1.3.6" evidence="13"/>
<dbReference type="PANTHER" id="PTHR47470">
    <property type="entry name" value="CHOLESTEROL OXIDASE"/>
    <property type="match status" value="1"/>
</dbReference>
<reference evidence="18" key="2">
    <citation type="submission" date="2020-09" db="EMBL/GenBank/DDBJ databases">
        <authorList>
            <person name="Sun Q."/>
            <person name="Ohkuma M."/>
        </authorList>
    </citation>
    <scope>NUCLEOTIDE SEQUENCE</scope>
    <source>
        <strain evidence="18">JCM 4490</strain>
    </source>
</reference>
<dbReference type="GO" id="GO:0050660">
    <property type="term" value="F:flavin adenine dinucleotide binding"/>
    <property type="evidence" value="ECO:0007669"/>
    <property type="project" value="InterPro"/>
</dbReference>
<gene>
    <name evidence="18" type="ORF">GCM10010503_34630</name>
</gene>
<dbReference type="EMBL" id="BMUE01000007">
    <property type="protein sequence ID" value="GGW54768.1"/>
    <property type="molecule type" value="Genomic_DNA"/>
</dbReference>
<evidence type="ECO:0000256" key="1">
    <source>
        <dbReference type="ARBA" id="ARBA00001974"/>
    </source>
</evidence>
<keyword evidence="4" id="KW-0285">Flavoprotein</keyword>
<keyword evidence="5" id="KW-0274">FAD</keyword>
<dbReference type="InterPro" id="IPR052542">
    <property type="entry name" value="Cholesterol_Oxidase"/>
</dbReference>
<keyword evidence="3" id="KW-0153">Cholesterol metabolism</keyword>
<protein>
    <recommendedName>
        <fullName evidence="14">Cholesterol oxidase</fullName>
        <ecNumber evidence="13">1.1.3.6</ecNumber>
        <ecNumber evidence="11">5.3.3.1</ecNumber>
    </recommendedName>
    <alternativeName>
        <fullName evidence="15">Cholesterol isomerase</fullName>
    </alternativeName>
</protein>
<evidence type="ECO:0000256" key="13">
    <source>
        <dbReference type="ARBA" id="ARBA00049723"/>
    </source>
</evidence>
<evidence type="ECO:0000256" key="6">
    <source>
        <dbReference type="ARBA" id="ARBA00023002"/>
    </source>
</evidence>
<dbReference type="GO" id="GO:0004769">
    <property type="term" value="F:steroid Delta-isomerase activity"/>
    <property type="evidence" value="ECO:0007669"/>
    <property type="project" value="UniProtKB-EC"/>
</dbReference>
<dbReference type="EC" id="5.3.3.1" evidence="11"/>
<organism evidence="18 19">
    <name type="scientific">Streptomyces lucensis JCM 4490</name>
    <dbReference type="NCBI Taxonomy" id="1306176"/>
    <lineage>
        <taxon>Bacteria</taxon>
        <taxon>Bacillati</taxon>
        <taxon>Actinomycetota</taxon>
        <taxon>Actinomycetes</taxon>
        <taxon>Kitasatosporales</taxon>
        <taxon>Streptomycetaceae</taxon>
        <taxon>Streptomyces</taxon>
    </lineage>
</organism>
<keyword evidence="7" id="KW-0443">Lipid metabolism</keyword>
<dbReference type="InterPro" id="IPR007867">
    <property type="entry name" value="GMC_OxRtase_C"/>
</dbReference>
<evidence type="ECO:0000256" key="15">
    <source>
        <dbReference type="ARBA" id="ARBA00049778"/>
    </source>
</evidence>
<dbReference type="GO" id="GO:0016995">
    <property type="term" value="F:cholesterol oxidase activity"/>
    <property type="evidence" value="ECO:0007669"/>
    <property type="project" value="UniProtKB-EC"/>
</dbReference>
<dbReference type="AlphaFoldDB" id="A0A918J798"/>
<dbReference type="PANTHER" id="PTHR47470:SF1">
    <property type="entry name" value="FAD-DEPENDENT OXIDOREDUCTASE 2 FAD BINDING DOMAIN-CONTAINING PROTEIN"/>
    <property type="match status" value="1"/>
</dbReference>
<proteinExistence type="inferred from homology"/>
<sequence length="570" mass="62283">MDSFDAVVVGSGFGGSVTAFRLAEAGLRVCVLERGKEYPPGSFPRNPHETAKNFWDPDFRMYGLFDLWSFSKLDALVSSGLGGGSLIYANVLLRKPEKWFVHETFEGGYESWPVTRADLDPYYDRVETMLGANPYPFAEKPYQDTPKTIAMRQAAERLGLPWQLPPLAVAFAEEEHPPVPGVPIEGGENNLHGSPRYTCRLVGECDLGCNFGSKNSLDFTYLSAAKQLGADIRTLCEVRSFERLDHGFLVTYLEHRPTGDGDPPEPPVRRTVRTRRLVLSAGALGTPYLLLRNRSAFPGLSPALGSRFCGNGDFLGLLFRARTKRRAGDGDEEVTAPRLLEPGFGPVITSAMLMRDGHDGGGAAGRGFYLEDAGYPEFLNWLVEDNVLTLSGRVGRFLLRRGWSQLTASPRSRVGRQVSGALGKGRLTAASLPLLGMGRDVPNGRLFLREGNLDLAWDLTPSGPYFDRMNRTMRRVAHSLGGIYASSPLWWLNRLITVHPLGGAPMGRDRREGVVDSFGQVHDCPGLSIADGSVMPGPVGTNPSLTIAAMADRSADRIIEDHDKHPAGPS</sequence>
<comment type="cofactor">
    <cofactor evidence="1">
        <name>FAD</name>
        <dbReference type="ChEBI" id="CHEBI:57692"/>
    </cofactor>
</comment>
<keyword evidence="6" id="KW-0560">Oxidoreductase</keyword>
<dbReference type="InterPro" id="IPR000172">
    <property type="entry name" value="GMC_OxRdtase_N"/>
</dbReference>
<dbReference type="Pfam" id="PF13450">
    <property type="entry name" value="NAD_binding_8"/>
    <property type="match status" value="1"/>
</dbReference>
<dbReference type="SUPFAM" id="SSF51905">
    <property type="entry name" value="FAD/NAD(P)-binding domain"/>
    <property type="match status" value="1"/>
</dbReference>
<evidence type="ECO:0000256" key="9">
    <source>
        <dbReference type="ARBA" id="ARBA00023221"/>
    </source>
</evidence>
<evidence type="ECO:0000259" key="17">
    <source>
        <dbReference type="Pfam" id="PF05199"/>
    </source>
</evidence>
<reference evidence="18" key="1">
    <citation type="journal article" date="2014" name="Int. J. Syst. Evol. Microbiol.">
        <title>Complete genome sequence of Corynebacterium casei LMG S-19264T (=DSM 44701T), isolated from a smear-ripened cheese.</title>
        <authorList>
            <consortium name="US DOE Joint Genome Institute (JGI-PGF)"/>
            <person name="Walter F."/>
            <person name="Albersmeier A."/>
            <person name="Kalinowski J."/>
            <person name="Ruckert C."/>
        </authorList>
    </citation>
    <scope>NUCLEOTIDE SEQUENCE</scope>
    <source>
        <strain evidence="18">JCM 4490</strain>
    </source>
</reference>
<dbReference type="Pfam" id="PF00732">
    <property type="entry name" value="GMC_oxred_N"/>
    <property type="match status" value="1"/>
</dbReference>
<name>A0A918J798_9ACTN</name>
<feature type="domain" description="Glucose-methanol-choline oxidoreductase N-terminal" evidence="16">
    <location>
        <begin position="200"/>
        <end position="292"/>
    </location>
</feature>
<dbReference type="InterPro" id="IPR036188">
    <property type="entry name" value="FAD/NAD-bd_sf"/>
</dbReference>
<evidence type="ECO:0000256" key="2">
    <source>
        <dbReference type="ARBA" id="ARBA00010790"/>
    </source>
</evidence>
<dbReference type="GO" id="GO:0008203">
    <property type="term" value="P:cholesterol metabolic process"/>
    <property type="evidence" value="ECO:0007669"/>
    <property type="project" value="UniProtKB-KW"/>
</dbReference>
<evidence type="ECO:0000256" key="4">
    <source>
        <dbReference type="ARBA" id="ARBA00022630"/>
    </source>
</evidence>
<keyword evidence="10" id="KW-0413">Isomerase</keyword>
<evidence type="ECO:0000259" key="16">
    <source>
        <dbReference type="Pfam" id="PF00732"/>
    </source>
</evidence>
<comment type="similarity">
    <text evidence="2">Belongs to the GMC oxidoreductase family.</text>
</comment>
<evidence type="ECO:0000256" key="10">
    <source>
        <dbReference type="ARBA" id="ARBA00023235"/>
    </source>
</evidence>
<evidence type="ECO:0000313" key="18">
    <source>
        <dbReference type="EMBL" id="GGW54768.1"/>
    </source>
</evidence>
<evidence type="ECO:0000256" key="14">
    <source>
        <dbReference type="ARBA" id="ARBA00049744"/>
    </source>
</evidence>
<dbReference type="Proteomes" id="UP000620224">
    <property type="component" value="Unassembled WGS sequence"/>
</dbReference>
<keyword evidence="9" id="KW-0753">Steroid metabolism</keyword>
<dbReference type="Pfam" id="PF05199">
    <property type="entry name" value="GMC_oxred_C"/>
    <property type="match status" value="1"/>
</dbReference>
<comment type="pathway">
    <text evidence="12">Steroid metabolism; cholesterol degradation.</text>
</comment>
<comment type="caution">
    <text evidence="18">The sequence shown here is derived from an EMBL/GenBank/DDBJ whole genome shotgun (WGS) entry which is preliminary data.</text>
</comment>
<dbReference type="RefSeq" id="WP_190016252.1">
    <property type="nucleotide sequence ID" value="NZ_BMUE01000007.1"/>
</dbReference>
<feature type="domain" description="Glucose-methanol-choline oxidoreductase C-terminal" evidence="17">
    <location>
        <begin position="497"/>
        <end position="551"/>
    </location>
</feature>
<evidence type="ECO:0000256" key="7">
    <source>
        <dbReference type="ARBA" id="ARBA00023098"/>
    </source>
</evidence>
<evidence type="ECO:0000313" key="19">
    <source>
        <dbReference type="Proteomes" id="UP000620224"/>
    </source>
</evidence>
<keyword evidence="19" id="KW-1185">Reference proteome</keyword>
<accession>A0A918J798</accession>
<evidence type="ECO:0000256" key="5">
    <source>
        <dbReference type="ARBA" id="ARBA00022827"/>
    </source>
</evidence>
<evidence type="ECO:0000256" key="8">
    <source>
        <dbReference type="ARBA" id="ARBA00023166"/>
    </source>
</evidence>
<dbReference type="Gene3D" id="3.50.50.60">
    <property type="entry name" value="FAD/NAD(P)-binding domain"/>
    <property type="match status" value="3"/>
</dbReference>
<evidence type="ECO:0000256" key="3">
    <source>
        <dbReference type="ARBA" id="ARBA00022548"/>
    </source>
</evidence>
<keyword evidence="8" id="KW-1207">Sterol metabolism</keyword>
<evidence type="ECO:0000256" key="11">
    <source>
        <dbReference type="ARBA" id="ARBA00038856"/>
    </source>
</evidence>
<evidence type="ECO:0000256" key="12">
    <source>
        <dbReference type="ARBA" id="ARBA00049645"/>
    </source>
</evidence>